<keyword evidence="3" id="KW-1185">Reference proteome</keyword>
<dbReference type="EMBL" id="KV426159">
    <property type="protein sequence ID" value="KZV86335.1"/>
    <property type="molecule type" value="Genomic_DNA"/>
</dbReference>
<name>A0A165E8S0_EXIGL</name>
<dbReference type="Proteomes" id="UP000077266">
    <property type="component" value="Unassembled WGS sequence"/>
</dbReference>
<evidence type="ECO:0000313" key="3">
    <source>
        <dbReference type="Proteomes" id="UP000077266"/>
    </source>
</evidence>
<accession>A0A165E8S0</accession>
<gene>
    <name evidence="2" type="ORF">EXIGLDRAFT_724880</name>
</gene>
<evidence type="ECO:0000313" key="2">
    <source>
        <dbReference type="EMBL" id="KZV86335.1"/>
    </source>
</evidence>
<proteinExistence type="predicted"/>
<feature type="region of interest" description="Disordered" evidence="1">
    <location>
        <begin position="291"/>
        <end position="357"/>
    </location>
</feature>
<reference evidence="2 3" key="1">
    <citation type="journal article" date="2016" name="Mol. Biol. Evol.">
        <title>Comparative Genomics of Early-Diverging Mushroom-Forming Fungi Provides Insights into the Origins of Lignocellulose Decay Capabilities.</title>
        <authorList>
            <person name="Nagy L.G."/>
            <person name="Riley R."/>
            <person name="Tritt A."/>
            <person name="Adam C."/>
            <person name="Daum C."/>
            <person name="Floudas D."/>
            <person name="Sun H."/>
            <person name="Yadav J.S."/>
            <person name="Pangilinan J."/>
            <person name="Larsson K.H."/>
            <person name="Matsuura K."/>
            <person name="Barry K."/>
            <person name="Labutti K."/>
            <person name="Kuo R."/>
            <person name="Ohm R.A."/>
            <person name="Bhattacharya S.S."/>
            <person name="Shirouzu T."/>
            <person name="Yoshinaga Y."/>
            <person name="Martin F.M."/>
            <person name="Grigoriev I.V."/>
            <person name="Hibbett D.S."/>
        </authorList>
    </citation>
    <scope>NUCLEOTIDE SEQUENCE [LARGE SCALE GENOMIC DNA]</scope>
    <source>
        <strain evidence="2 3">HHB12029</strain>
    </source>
</reference>
<organism evidence="2 3">
    <name type="scientific">Exidia glandulosa HHB12029</name>
    <dbReference type="NCBI Taxonomy" id="1314781"/>
    <lineage>
        <taxon>Eukaryota</taxon>
        <taxon>Fungi</taxon>
        <taxon>Dikarya</taxon>
        <taxon>Basidiomycota</taxon>
        <taxon>Agaricomycotina</taxon>
        <taxon>Agaricomycetes</taxon>
        <taxon>Auriculariales</taxon>
        <taxon>Exidiaceae</taxon>
        <taxon>Exidia</taxon>
    </lineage>
</organism>
<protein>
    <submittedName>
        <fullName evidence="2">Uncharacterized protein</fullName>
    </submittedName>
</protein>
<feature type="compositionally biased region" description="Acidic residues" evidence="1">
    <location>
        <begin position="320"/>
        <end position="357"/>
    </location>
</feature>
<feature type="compositionally biased region" description="Acidic residues" evidence="1">
    <location>
        <begin position="293"/>
        <end position="302"/>
    </location>
</feature>
<dbReference type="AlphaFoldDB" id="A0A165E8S0"/>
<sequence length="357" mass="39936">MSVAMRSAANLPAEIVHMILETAAGAANVHAANAWVASLLLICRAARRTVEPILLETIYITHGNWKTLFDDVATWQRCASRTKHVILTESSVFIAVYRLSKLRNVVSRITTSGITVLYMNFGDEGREMLRPTSLTLTRVERFNIPWSVEVAFLRRATSITHLHVDHCCPPYIPPLCQHVPKGITHLVLDLCSFTFSDRDMLNRTTILLRPPFSVERILFRTMYLDRKKGLKDAVVLYLEKLARDEQDTRLWLDDSMPYAARTEDFHRQHARDRVAGPDVWFSGRPLYEGCVSGDDDVDDEDDHAVASGDDGAVMDSGADLGDDEDSETSEDSEDGEDSEGSDGSDDSDDGDDLEDTL</sequence>
<evidence type="ECO:0000256" key="1">
    <source>
        <dbReference type="SAM" id="MobiDB-lite"/>
    </source>
</evidence>
<dbReference type="InParanoid" id="A0A165E8S0"/>